<keyword evidence="3" id="KW-1185">Reference proteome</keyword>
<evidence type="ECO:0008006" key="4">
    <source>
        <dbReference type="Google" id="ProtNLM"/>
    </source>
</evidence>
<evidence type="ECO:0000313" key="1">
    <source>
        <dbReference type="EMBL" id="THU81921.1"/>
    </source>
</evidence>
<dbReference type="EMBL" id="ML179770">
    <property type="protein sequence ID" value="THU81921.1"/>
    <property type="molecule type" value="Genomic_DNA"/>
</dbReference>
<sequence length="112" mass="12762">LGILKCCFHLVSGVSEYPEETQIKFISAFAAIHNFIRVREPRDTTPSVFEIGLNGRHYEQAAHQNVGSGNGELAEPITTAEQQRAKMRRDNIAQRMWDDYQAYLQDHASQNK</sequence>
<gene>
    <name evidence="2" type="ORF">K435DRAFT_677841</name>
    <name evidence="1" type="ORF">K435DRAFT_692600</name>
</gene>
<proteinExistence type="predicted"/>
<dbReference type="EMBL" id="ML179366">
    <property type="protein sequence ID" value="THU89463.1"/>
    <property type="molecule type" value="Genomic_DNA"/>
</dbReference>
<organism evidence="1 3">
    <name type="scientific">Dendrothele bispora (strain CBS 962.96)</name>
    <dbReference type="NCBI Taxonomy" id="1314807"/>
    <lineage>
        <taxon>Eukaryota</taxon>
        <taxon>Fungi</taxon>
        <taxon>Dikarya</taxon>
        <taxon>Basidiomycota</taxon>
        <taxon>Agaricomycotina</taxon>
        <taxon>Agaricomycetes</taxon>
        <taxon>Agaricomycetidae</taxon>
        <taxon>Agaricales</taxon>
        <taxon>Agaricales incertae sedis</taxon>
        <taxon>Dendrothele</taxon>
    </lineage>
</organism>
<dbReference type="AlphaFoldDB" id="A0A4S8L100"/>
<evidence type="ECO:0000313" key="2">
    <source>
        <dbReference type="EMBL" id="THU89463.1"/>
    </source>
</evidence>
<dbReference type="OrthoDB" id="1681765at2759"/>
<protein>
    <recommendedName>
        <fullName evidence="4">DDE Tnp4 domain-containing protein</fullName>
    </recommendedName>
</protein>
<dbReference type="Proteomes" id="UP000297245">
    <property type="component" value="Unassembled WGS sequence"/>
</dbReference>
<evidence type="ECO:0000313" key="3">
    <source>
        <dbReference type="Proteomes" id="UP000297245"/>
    </source>
</evidence>
<reference evidence="1 3" key="1">
    <citation type="journal article" date="2019" name="Nat. Ecol. Evol.">
        <title>Megaphylogeny resolves global patterns of mushroom evolution.</title>
        <authorList>
            <person name="Varga T."/>
            <person name="Krizsan K."/>
            <person name="Foldi C."/>
            <person name="Dima B."/>
            <person name="Sanchez-Garcia M."/>
            <person name="Sanchez-Ramirez S."/>
            <person name="Szollosi G.J."/>
            <person name="Szarkandi J.G."/>
            <person name="Papp V."/>
            <person name="Albert L."/>
            <person name="Andreopoulos W."/>
            <person name="Angelini C."/>
            <person name="Antonin V."/>
            <person name="Barry K.W."/>
            <person name="Bougher N.L."/>
            <person name="Buchanan P."/>
            <person name="Buyck B."/>
            <person name="Bense V."/>
            <person name="Catcheside P."/>
            <person name="Chovatia M."/>
            <person name="Cooper J."/>
            <person name="Damon W."/>
            <person name="Desjardin D."/>
            <person name="Finy P."/>
            <person name="Geml J."/>
            <person name="Haridas S."/>
            <person name="Hughes K."/>
            <person name="Justo A."/>
            <person name="Karasinski D."/>
            <person name="Kautmanova I."/>
            <person name="Kiss B."/>
            <person name="Kocsube S."/>
            <person name="Kotiranta H."/>
            <person name="LaButti K.M."/>
            <person name="Lechner B.E."/>
            <person name="Liimatainen K."/>
            <person name="Lipzen A."/>
            <person name="Lukacs Z."/>
            <person name="Mihaltcheva S."/>
            <person name="Morgado L.N."/>
            <person name="Niskanen T."/>
            <person name="Noordeloos M.E."/>
            <person name="Ohm R.A."/>
            <person name="Ortiz-Santana B."/>
            <person name="Ovrebo C."/>
            <person name="Racz N."/>
            <person name="Riley R."/>
            <person name="Savchenko A."/>
            <person name="Shiryaev A."/>
            <person name="Soop K."/>
            <person name="Spirin V."/>
            <person name="Szebenyi C."/>
            <person name="Tomsovsky M."/>
            <person name="Tulloss R.E."/>
            <person name="Uehling J."/>
            <person name="Grigoriev I.V."/>
            <person name="Vagvolgyi C."/>
            <person name="Papp T."/>
            <person name="Martin F.M."/>
            <person name="Miettinen O."/>
            <person name="Hibbett D.S."/>
            <person name="Nagy L.G."/>
        </authorList>
    </citation>
    <scope>NUCLEOTIDE SEQUENCE [LARGE SCALE GENOMIC DNA]</scope>
    <source>
        <strain evidence="1 3">CBS 962.96</strain>
    </source>
</reference>
<accession>A0A4S8L100</accession>
<feature type="non-terminal residue" evidence="1">
    <location>
        <position position="1"/>
    </location>
</feature>
<name>A0A4S8L100_DENBC</name>